<feature type="transmembrane region" description="Helical" evidence="1">
    <location>
        <begin position="50"/>
        <end position="70"/>
    </location>
</feature>
<dbReference type="InterPro" id="IPR004891">
    <property type="entry name" value="Mercury-R_MerC"/>
</dbReference>
<feature type="transmembrane region" description="Helical" evidence="1">
    <location>
        <begin position="12"/>
        <end position="38"/>
    </location>
</feature>
<gene>
    <name evidence="2" type="ORF">SAMN00777080_0009</name>
</gene>
<dbReference type="Proteomes" id="UP000192333">
    <property type="component" value="Chromosome I"/>
</dbReference>
<keyword evidence="1" id="KW-0472">Membrane</keyword>
<dbReference type="EMBL" id="LT838813">
    <property type="protein sequence ID" value="SMD41491.1"/>
    <property type="molecule type" value="Genomic_DNA"/>
</dbReference>
<feature type="transmembrane region" description="Helical" evidence="1">
    <location>
        <begin position="77"/>
        <end position="95"/>
    </location>
</feature>
<dbReference type="GO" id="GO:0016020">
    <property type="term" value="C:membrane"/>
    <property type="evidence" value="ECO:0007669"/>
    <property type="project" value="InterPro"/>
</dbReference>
<organism evidence="2 3">
    <name type="scientific">Aquiflexum balticum DSM 16537</name>
    <dbReference type="NCBI Taxonomy" id="758820"/>
    <lineage>
        <taxon>Bacteria</taxon>
        <taxon>Pseudomonadati</taxon>
        <taxon>Bacteroidota</taxon>
        <taxon>Cytophagia</taxon>
        <taxon>Cytophagales</taxon>
        <taxon>Cyclobacteriaceae</taxon>
        <taxon>Aquiflexum</taxon>
    </lineage>
</organism>
<feature type="transmembrane region" description="Helical" evidence="1">
    <location>
        <begin position="101"/>
        <end position="119"/>
    </location>
</feature>
<accession>A0A1W2GY08</accession>
<reference evidence="3" key="1">
    <citation type="submission" date="2017-04" db="EMBL/GenBank/DDBJ databases">
        <authorList>
            <person name="Varghese N."/>
            <person name="Submissions S."/>
        </authorList>
    </citation>
    <scope>NUCLEOTIDE SEQUENCE [LARGE SCALE GENOMIC DNA]</scope>
    <source>
        <strain evidence="3">DSM 16537</strain>
    </source>
</reference>
<dbReference type="STRING" id="758820.SAMN00777080_0009"/>
<protein>
    <submittedName>
        <fullName evidence="2">MerC mercury resistance protein</fullName>
    </submittedName>
</protein>
<dbReference type="AlphaFoldDB" id="A0A1W2GY08"/>
<sequence length="130" mass="14926">MIKRISSQSADMLGISASVLCMIHCLAFPVMISLGYMARYSDDHAHDHIHWHWMDYFFIALAVWAVFNAAKNTHSKGIKIALWTAVLIFSFAILLHEWNSWMIAVSVLASISLIIIHIINWKYHKNCKIV</sequence>
<dbReference type="Pfam" id="PF03203">
    <property type="entry name" value="MerC"/>
    <property type="match status" value="1"/>
</dbReference>
<proteinExistence type="predicted"/>
<dbReference type="GO" id="GO:0015097">
    <property type="term" value="F:mercury ion transmembrane transporter activity"/>
    <property type="evidence" value="ECO:0007669"/>
    <property type="project" value="InterPro"/>
</dbReference>
<name>A0A1W2GY08_9BACT</name>
<evidence type="ECO:0000256" key="1">
    <source>
        <dbReference type="SAM" id="Phobius"/>
    </source>
</evidence>
<evidence type="ECO:0000313" key="3">
    <source>
        <dbReference type="Proteomes" id="UP000192333"/>
    </source>
</evidence>
<keyword evidence="1" id="KW-0812">Transmembrane</keyword>
<keyword evidence="3" id="KW-1185">Reference proteome</keyword>
<evidence type="ECO:0000313" key="2">
    <source>
        <dbReference type="EMBL" id="SMD41491.1"/>
    </source>
</evidence>
<keyword evidence="1" id="KW-1133">Transmembrane helix</keyword>